<gene>
    <name evidence="13" type="ORF">POL68_30425</name>
</gene>
<evidence type="ECO:0000256" key="9">
    <source>
        <dbReference type="PROSITE-ProRule" id="PRU01193"/>
    </source>
</evidence>
<dbReference type="SMART" id="SM01091">
    <property type="entry name" value="CorC_HlyC"/>
    <property type="match status" value="1"/>
</dbReference>
<dbReference type="InterPro" id="IPR000644">
    <property type="entry name" value="CBS_dom"/>
</dbReference>
<comment type="caution">
    <text evidence="13">The sequence shown here is derived from an EMBL/GenBank/DDBJ whole genome shotgun (WGS) entry which is preliminary data.</text>
</comment>
<dbReference type="InterPro" id="IPR051676">
    <property type="entry name" value="UPF0053_domain"/>
</dbReference>
<dbReference type="PROSITE" id="PS51846">
    <property type="entry name" value="CNNM"/>
    <property type="match status" value="1"/>
</dbReference>
<keyword evidence="6 8" id="KW-0129">CBS domain</keyword>
<dbReference type="InterPro" id="IPR005170">
    <property type="entry name" value="Transptr-assoc_dom"/>
</dbReference>
<dbReference type="SUPFAM" id="SSF56176">
    <property type="entry name" value="FAD-binding/transporter-associated domain-like"/>
    <property type="match status" value="1"/>
</dbReference>
<keyword evidence="5 9" id="KW-1133">Transmembrane helix</keyword>
<evidence type="ECO:0000313" key="14">
    <source>
        <dbReference type="Proteomes" id="UP001221838"/>
    </source>
</evidence>
<dbReference type="Gene3D" id="3.10.580.10">
    <property type="entry name" value="CBS-domain"/>
    <property type="match status" value="1"/>
</dbReference>
<evidence type="ECO:0000256" key="8">
    <source>
        <dbReference type="PROSITE-ProRule" id="PRU00703"/>
    </source>
</evidence>
<dbReference type="InterPro" id="IPR002550">
    <property type="entry name" value="CNNM"/>
</dbReference>
<accession>A0ABT5DKC0</accession>
<feature type="transmembrane region" description="Helical" evidence="10">
    <location>
        <begin position="92"/>
        <end position="112"/>
    </location>
</feature>
<evidence type="ECO:0000256" key="2">
    <source>
        <dbReference type="ARBA" id="ARBA00022475"/>
    </source>
</evidence>
<feature type="transmembrane region" description="Helical" evidence="10">
    <location>
        <begin position="48"/>
        <end position="72"/>
    </location>
</feature>
<feature type="domain" description="CBS" evidence="11">
    <location>
        <begin position="209"/>
        <end position="268"/>
    </location>
</feature>
<sequence length="427" mass="46066">MLVLANGIFAGAEIALISLRKTRLRELVDAGSSAARSVLALRDDPERFLATVQIGISVVGATAAAFGGASIAKRLAPVLEQLGIAATAAEEVALGLVVVLVSFLSLVLGELVPKSLALQHAERYALLIGPILRALSRLMKPVVWFLTFSSNLVLRFFGDKTNFSESRLSAEELQQLVEEAARSGTVDPRTGDIASRAFELADLTAFEVMVPRARIVALPRHAPQEELQRVLLEEGHSRLPVYEGALDNIVGYVIAQDLLSMAFEKQLIILEDVLRPAYFVPEATRALDLLRQLQARRSPMAIVVDEQGGLSGLVTTEDLVEELVGELFNEHDNPPDLLRREDNGTMMVDGTAPIREVNRTLGLELPEGDSWSTVGGLCLSLAGAIPTQHTRLPLPDGTVLEVVDASARRVKRVRIHPAPSAPTSPAS</sequence>
<keyword evidence="7 9" id="KW-0472">Membrane</keyword>
<dbReference type="Proteomes" id="UP001221838">
    <property type="component" value="Unassembled WGS sequence"/>
</dbReference>
<evidence type="ECO:0000256" key="4">
    <source>
        <dbReference type="ARBA" id="ARBA00022737"/>
    </source>
</evidence>
<reference evidence="13 14" key="1">
    <citation type="submission" date="2022-11" db="EMBL/GenBank/DDBJ databases">
        <title>Minimal conservation of predation-associated metabolite biosynthetic gene clusters underscores biosynthetic potential of Myxococcota including descriptions for ten novel species: Archangium lansinium sp. nov., Myxococcus landrumus sp. nov., Nannocystis bai.</title>
        <authorList>
            <person name="Ahearne A."/>
            <person name="Stevens C."/>
            <person name="Dowd S."/>
        </authorList>
    </citation>
    <scope>NUCLEOTIDE SEQUENCE [LARGE SCALE GENOMIC DNA]</scope>
    <source>
        <strain evidence="13 14">NCWAL01</strain>
    </source>
</reference>
<evidence type="ECO:0000256" key="3">
    <source>
        <dbReference type="ARBA" id="ARBA00022692"/>
    </source>
</evidence>
<dbReference type="PANTHER" id="PTHR43099:SF5">
    <property type="entry name" value="HLYC_CORC FAMILY TRANSPORTER"/>
    <property type="match status" value="1"/>
</dbReference>
<keyword evidence="2" id="KW-1003">Cell membrane</keyword>
<dbReference type="Pfam" id="PF01595">
    <property type="entry name" value="CNNM"/>
    <property type="match status" value="1"/>
</dbReference>
<name>A0ABT5DKC0_9BACT</name>
<protein>
    <submittedName>
        <fullName evidence="13">Hemolysin family protein</fullName>
    </submittedName>
</protein>
<evidence type="ECO:0000256" key="5">
    <source>
        <dbReference type="ARBA" id="ARBA00022989"/>
    </source>
</evidence>
<organism evidence="13 14">
    <name type="scientific">Stigmatella ashevillensis</name>
    <dbReference type="NCBI Taxonomy" id="2995309"/>
    <lineage>
        <taxon>Bacteria</taxon>
        <taxon>Pseudomonadati</taxon>
        <taxon>Myxococcota</taxon>
        <taxon>Myxococcia</taxon>
        <taxon>Myxococcales</taxon>
        <taxon>Cystobacterineae</taxon>
        <taxon>Archangiaceae</taxon>
        <taxon>Stigmatella</taxon>
    </lineage>
</organism>
<keyword evidence="3 9" id="KW-0812">Transmembrane</keyword>
<dbReference type="Pfam" id="PF00571">
    <property type="entry name" value="CBS"/>
    <property type="match status" value="2"/>
</dbReference>
<comment type="subcellular location">
    <subcellularLocation>
        <location evidence="1">Cell membrane</location>
        <topology evidence="1">Multi-pass membrane protein</topology>
    </subcellularLocation>
</comment>
<dbReference type="InterPro" id="IPR046342">
    <property type="entry name" value="CBS_dom_sf"/>
</dbReference>
<dbReference type="PROSITE" id="PS51371">
    <property type="entry name" value="CBS"/>
    <property type="match status" value="2"/>
</dbReference>
<dbReference type="Pfam" id="PF03471">
    <property type="entry name" value="CorC_HlyC"/>
    <property type="match status" value="1"/>
</dbReference>
<evidence type="ECO:0000313" key="13">
    <source>
        <dbReference type="EMBL" id="MDC0712816.1"/>
    </source>
</evidence>
<dbReference type="PANTHER" id="PTHR43099">
    <property type="entry name" value="UPF0053 PROTEIN YRKA"/>
    <property type="match status" value="1"/>
</dbReference>
<evidence type="ECO:0000256" key="7">
    <source>
        <dbReference type="ARBA" id="ARBA00023136"/>
    </source>
</evidence>
<dbReference type="InterPro" id="IPR044751">
    <property type="entry name" value="Ion_transp-like_CBS"/>
</dbReference>
<evidence type="ECO:0000259" key="11">
    <source>
        <dbReference type="PROSITE" id="PS51371"/>
    </source>
</evidence>
<feature type="domain" description="CBS" evidence="11">
    <location>
        <begin position="273"/>
        <end position="333"/>
    </location>
</feature>
<dbReference type="InterPro" id="IPR036318">
    <property type="entry name" value="FAD-bd_PCMH-like_sf"/>
</dbReference>
<keyword evidence="14" id="KW-1185">Reference proteome</keyword>
<feature type="domain" description="CNNM transmembrane" evidence="12">
    <location>
        <begin position="1"/>
        <end position="190"/>
    </location>
</feature>
<dbReference type="Gene3D" id="3.30.465.10">
    <property type="match status" value="1"/>
</dbReference>
<evidence type="ECO:0000256" key="6">
    <source>
        <dbReference type="ARBA" id="ARBA00023122"/>
    </source>
</evidence>
<evidence type="ECO:0000259" key="12">
    <source>
        <dbReference type="PROSITE" id="PS51846"/>
    </source>
</evidence>
<dbReference type="EMBL" id="JAQNDM010000002">
    <property type="protein sequence ID" value="MDC0712816.1"/>
    <property type="molecule type" value="Genomic_DNA"/>
</dbReference>
<keyword evidence="4" id="KW-0677">Repeat</keyword>
<dbReference type="InterPro" id="IPR016169">
    <property type="entry name" value="FAD-bd_PCMH_sub2"/>
</dbReference>
<evidence type="ECO:0000256" key="1">
    <source>
        <dbReference type="ARBA" id="ARBA00004651"/>
    </source>
</evidence>
<dbReference type="SUPFAM" id="SSF54631">
    <property type="entry name" value="CBS-domain pair"/>
    <property type="match status" value="1"/>
</dbReference>
<dbReference type="CDD" id="cd04590">
    <property type="entry name" value="CBS_pair_CorC_HlyC_assoc"/>
    <property type="match status" value="1"/>
</dbReference>
<dbReference type="RefSeq" id="WP_272146335.1">
    <property type="nucleotide sequence ID" value="NZ_JAQNDM010000002.1"/>
</dbReference>
<proteinExistence type="predicted"/>
<evidence type="ECO:0000256" key="10">
    <source>
        <dbReference type="SAM" id="Phobius"/>
    </source>
</evidence>